<sequence length="68" mass="7448">MTTVNITDGAMEGSHSVSARLPNDGQVLVAFVDYMDVSFHMALALRRLNYRIFVDCVDVSLRPVCAGT</sequence>
<evidence type="ECO:0000313" key="2">
    <source>
        <dbReference type="Proteomes" id="UP001196413"/>
    </source>
</evidence>
<proteinExistence type="predicted"/>
<reference evidence="1" key="1">
    <citation type="submission" date="2021-06" db="EMBL/GenBank/DDBJ databases">
        <title>Parelaphostrongylus tenuis whole genome reference sequence.</title>
        <authorList>
            <person name="Garwood T.J."/>
            <person name="Larsen P.A."/>
            <person name="Fountain-Jones N.M."/>
            <person name="Garbe J.R."/>
            <person name="Macchietto M.G."/>
            <person name="Kania S.A."/>
            <person name="Gerhold R.W."/>
            <person name="Richards J.E."/>
            <person name="Wolf T.M."/>
        </authorList>
    </citation>
    <scope>NUCLEOTIDE SEQUENCE</scope>
    <source>
        <strain evidence="1">MNPRO001-30</strain>
        <tissue evidence="1">Meninges</tissue>
    </source>
</reference>
<protein>
    <submittedName>
        <fullName evidence="1">Uncharacterized protein</fullName>
    </submittedName>
</protein>
<accession>A0AAD5NBA6</accession>
<keyword evidence="2" id="KW-1185">Reference proteome</keyword>
<dbReference type="Proteomes" id="UP001196413">
    <property type="component" value="Unassembled WGS sequence"/>
</dbReference>
<organism evidence="1 2">
    <name type="scientific">Parelaphostrongylus tenuis</name>
    <name type="common">Meningeal worm</name>
    <dbReference type="NCBI Taxonomy" id="148309"/>
    <lineage>
        <taxon>Eukaryota</taxon>
        <taxon>Metazoa</taxon>
        <taxon>Ecdysozoa</taxon>
        <taxon>Nematoda</taxon>
        <taxon>Chromadorea</taxon>
        <taxon>Rhabditida</taxon>
        <taxon>Rhabditina</taxon>
        <taxon>Rhabditomorpha</taxon>
        <taxon>Strongyloidea</taxon>
        <taxon>Metastrongylidae</taxon>
        <taxon>Parelaphostrongylus</taxon>
    </lineage>
</organism>
<name>A0AAD5NBA6_PARTN</name>
<evidence type="ECO:0000313" key="1">
    <source>
        <dbReference type="EMBL" id="KAJ1364519.1"/>
    </source>
</evidence>
<dbReference type="EMBL" id="JAHQIW010004999">
    <property type="protein sequence ID" value="KAJ1364519.1"/>
    <property type="molecule type" value="Genomic_DNA"/>
</dbReference>
<dbReference type="AlphaFoldDB" id="A0AAD5NBA6"/>
<gene>
    <name evidence="1" type="ORF">KIN20_024640</name>
</gene>
<comment type="caution">
    <text evidence="1">The sequence shown here is derived from an EMBL/GenBank/DDBJ whole genome shotgun (WGS) entry which is preliminary data.</text>
</comment>